<organism evidence="1 2">
    <name type="scientific">Thioalkalivibrio sulfidiphilus (strain HL-EbGR7)</name>
    <dbReference type="NCBI Taxonomy" id="396588"/>
    <lineage>
        <taxon>Bacteria</taxon>
        <taxon>Pseudomonadati</taxon>
        <taxon>Pseudomonadota</taxon>
        <taxon>Gammaproteobacteria</taxon>
        <taxon>Chromatiales</taxon>
        <taxon>Ectothiorhodospiraceae</taxon>
        <taxon>Thioalkalivibrio</taxon>
    </lineage>
</organism>
<gene>
    <name evidence="1" type="ordered locus">Tgr7_0423</name>
</gene>
<dbReference type="KEGG" id="tgr:Tgr7_0423"/>
<keyword evidence="2" id="KW-1185">Reference proteome</keyword>
<accession>B8GL03</accession>
<protein>
    <submittedName>
        <fullName evidence="1">Uncharacterized protein</fullName>
    </submittedName>
</protein>
<proteinExistence type="predicted"/>
<reference evidence="1 2" key="1">
    <citation type="journal article" date="2011" name="Stand. Genomic Sci.">
        <title>Complete genome sequence of 'Thioalkalivibrio sulfidophilus' HL-EbGr7.</title>
        <authorList>
            <person name="Muyzer G."/>
            <person name="Sorokin D.Y."/>
            <person name="Mavromatis K."/>
            <person name="Lapidus A."/>
            <person name="Clum A."/>
            <person name="Ivanova N."/>
            <person name="Pati A."/>
            <person name="d'Haeseleer P."/>
            <person name="Woyke T."/>
            <person name="Kyrpides N.C."/>
        </authorList>
    </citation>
    <scope>NUCLEOTIDE SEQUENCE [LARGE SCALE GENOMIC DNA]</scope>
    <source>
        <strain evidence="1 2">HL-EbGR7</strain>
    </source>
</reference>
<evidence type="ECO:0000313" key="1">
    <source>
        <dbReference type="EMBL" id="ACL71521.1"/>
    </source>
</evidence>
<dbReference type="Proteomes" id="UP000002383">
    <property type="component" value="Chromosome"/>
</dbReference>
<name>B8GL03_THISH</name>
<dbReference type="STRING" id="396588.Tgr7_0423"/>
<dbReference type="HOGENOM" id="CLU_3049010_0_0_6"/>
<evidence type="ECO:0000313" key="2">
    <source>
        <dbReference type="Proteomes" id="UP000002383"/>
    </source>
</evidence>
<dbReference type="AlphaFoldDB" id="B8GL03"/>
<dbReference type="EMBL" id="CP001339">
    <property type="protein sequence ID" value="ACL71521.1"/>
    <property type="molecule type" value="Genomic_DNA"/>
</dbReference>
<sequence length="54" mass="6037">MYAAYRVAHDGIDPLSGDWVEITQLPDDGPERGEVIREAIETMKHPENLAGERS</sequence>